<keyword evidence="5" id="KW-1185">Reference proteome</keyword>
<evidence type="ECO:0000256" key="1">
    <source>
        <dbReference type="SAM" id="MobiDB-lite"/>
    </source>
</evidence>
<protein>
    <recommendedName>
        <fullName evidence="6">Baseplate protein J-like domain-containing protein</fullName>
    </recommendedName>
</protein>
<dbReference type="Pfam" id="PF16075">
    <property type="entry name" value="DUF4815"/>
    <property type="match status" value="1"/>
</dbReference>
<accession>A0A835Z0B9</accession>
<reference evidence="4" key="1">
    <citation type="submission" date="2021-02" db="EMBL/GenBank/DDBJ databases">
        <title>First Annotated Genome of the Yellow-green Alga Tribonema minus.</title>
        <authorList>
            <person name="Mahan K.M."/>
        </authorList>
    </citation>
    <scope>NUCLEOTIDE SEQUENCE</scope>
    <source>
        <strain evidence="4">UTEX B ZZ1240</strain>
    </source>
</reference>
<evidence type="ECO:0000259" key="2">
    <source>
        <dbReference type="Pfam" id="PF16075"/>
    </source>
</evidence>
<dbReference type="Pfam" id="PF09684">
    <property type="entry name" value="Tail_P2_I"/>
    <property type="match status" value="1"/>
</dbReference>
<name>A0A835Z0B9_9STRA</name>
<gene>
    <name evidence="4" type="ORF">JKP88DRAFT_290457</name>
</gene>
<dbReference type="InterPro" id="IPR056923">
    <property type="entry name" value="Minor_tail_gp31_C"/>
</dbReference>
<evidence type="ECO:0008006" key="6">
    <source>
        <dbReference type="Google" id="ProtNLM"/>
    </source>
</evidence>
<proteinExistence type="predicted"/>
<evidence type="ECO:0000313" key="5">
    <source>
        <dbReference type="Proteomes" id="UP000664859"/>
    </source>
</evidence>
<dbReference type="OrthoDB" id="8116579at2759"/>
<evidence type="ECO:0000313" key="4">
    <source>
        <dbReference type="EMBL" id="KAG5183307.1"/>
    </source>
</evidence>
<dbReference type="InterPro" id="IPR006521">
    <property type="entry name" value="Tail_protein_I"/>
</dbReference>
<feature type="region of interest" description="Disordered" evidence="1">
    <location>
        <begin position="1313"/>
        <end position="1337"/>
    </location>
</feature>
<organism evidence="4 5">
    <name type="scientific">Tribonema minus</name>
    <dbReference type="NCBI Taxonomy" id="303371"/>
    <lineage>
        <taxon>Eukaryota</taxon>
        <taxon>Sar</taxon>
        <taxon>Stramenopiles</taxon>
        <taxon>Ochrophyta</taxon>
        <taxon>PX clade</taxon>
        <taxon>Xanthophyceae</taxon>
        <taxon>Tribonematales</taxon>
        <taxon>Tribonemataceae</taxon>
        <taxon>Tribonema</taxon>
    </lineage>
</organism>
<comment type="caution">
    <text evidence="4">The sequence shown here is derived from an EMBL/GenBank/DDBJ whole genome shotgun (WGS) entry which is preliminary data.</text>
</comment>
<evidence type="ECO:0000259" key="3">
    <source>
        <dbReference type="Pfam" id="PF24243"/>
    </source>
</evidence>
<feature type="domain" description="Minor tail protein gp31 C-terminal" evidence="3">
    <location>
        <begin position="1752"/>
        <end position="1775"/>
    </location>
</feature>
<dbReference type="EMBL" id="JAFCMP010000221">
    <property type="protein sequence ID" value="KAG5183307.1"/>
    <property type="molecule type" value="Genomic_DNA"/>
</dbReference>
<sequence>MDNLPAELAALPPPSLVELISFETRYAELRTRLIAIYDAAGLDYDLSTLETDPAVILLQSSAYQDVLLRQRINEAIRSWFLAYASGGDLDVLAQWYDVARLVGETDDELKRRVVLAIQGRSTGGTEPRYRAIALGADVRVADATVYTVGRDPTINVAVFSADNAGVADSALLAKVDAALQAPAVRMVNDTIVVASAAQQVVPISASVWLLPQAPETTLADAEANLRAAWAREMLLGRDLTRSWLLSKLQVTGVQRVELSAPVADIAMPFNRAAALGAVTLTKMGHWERALADAMPPSDAVVSAINSMRRFKYVSPRPDMLPFLVWEYGLGELTPYVPNLYNLIDQGVRWQRLRGTVSAVAIGLAWIGYTASIEEAWTGRRFWNSFQLRFPTLPVADAPDLERIEGITGLSVPLRSKLRRGVHQYDVETLQADHTHLDGSMLDTESGIATTPAGTVWSFGRTHEFEHTLTEAEGTAIGNWLDPVEDEPLLWVDMDTLLWVNADFLWVDEPEAQRRAILAGWFNGRPAYVRLSGADGVIGYRRCRAIRPVKAEFNGAYEHGGSDYEPRAAAGTLYAEAMTQFDDAADATCTGLALMVGGDLATGMTPGRQWLEPAEYVGGEAIAVQTANIPLRRTGRELNDVQDVIRNRQNRLSRLVAKDGDRFEGAEAVVDIDGETVTLTAGKIVVGGDVFPVDEAVITDVAMTGRVEIGVRLVRSYVTGEDDPTLRGLLPGSLAEGEDGAAREVATIEWALGDDDGEGEFHQVYILQDGTILDQTPPPALNGIMQALAIYDAPHGHYIVSGNRVTALGANAGAQHFSIEEGEANISGRKNVRHAALRISETEDWDVGAVPGETHTYTGGASQTVAVAQFPIDAITSILLTKQKTVSVTRGVLANGIDGLPDTSVISISSVTQSGTTYVANIDFIRTGNGVDWAPAGAEPVLGSSYTVTYRYRASVTADSFTDTSITVSGGATGGDIIIAYTYKLPRIDIIGLLPNGAPVYIYGVSARSNPVMPVPPGNVLPLCEVHNSWMGTPAIVVDGERTGMRLVTVAELRRHLNQQEDMQRLLQLERMRSEVDRRDPAAKKNMFVDPFETDYYRDQGVAQTGAVGNRILQLAIEPTFYDATLTSPVMLDWVEEIIVSQPLKTGCVKINPYQNFTPLPGDLALTPAVDFWTERTTQWTSPVTLEFQRGINWGGPQTTTTTENQQVAPTRNETLPFLRQRSVDFTVSGFFEDEILDELTFDGIDVMPGGLPDADANGEISGTFTIPANVPAGTKTVRAVGQGGTVAEALFAGQGTLAVDVMRRVTTINQWVAPPVQESESGGTGSQGSISGSDPQAQNFMLPADRQLVGVNFHLCAIGDTSNHILVHQVTVENGVPTVALEAEAFVSMTGAVVGPKQARYRLPVTTPAGRDRAFVIKTDDGNHSVSIAALGGFDADLQKPVTTHPYPIGPRSDSVNARSWSAHQGEALTFDLVAVRYPVTTKTVELGSFALVDASDLQVRAAVELPNAACSVVFEIERTNGTIYRLLPFQVLQLNEWITETVELRAVLTGTNTLSPILYAPVELIAGSIETEATYVTRAFDFSTADRISTYLKQSLPSGSTCVVKYRLDAGKPRMAVTENFGWPLPDEAATVREEMERLRDQTLPAIDADVHALAVEVAGKADDDHSHAIGDVTGLTTALAGKMPADTTFAVGDLTDVVGADAAPDGYVLVKVGDQWVAQAALSTIGDHDHTIGQVTGLTTALGEKVDKASQWFGTQAAYDTIGTKDPNVTYFILA</sequence>
<feature type="domain" description="DUF4815" evidence="2">
    <location>
        <begin position="634"/>
        <end position="1179"/>
    </location>
</feature>
<dbReference type="Proteomes" id="UP000664859">
    <property type="component" value="Unassembled WGS sequence"/>
</dbReference>
<dbReference type="InterPro" id="IPR032096">
    <property type="entry name" value="DUF4815"/>
</dbReference>
<dbReference type="Pfam" id="PF24243">
    <property type="entry name" value="Phage_tail_C"/>
    <property type="match status" value="1"/>
</dbReference>